<dbReference type="Pfam" id="PF00350">
    <property type="entry name" value="Dynamin_N"/>
    <property type="match status" value="1"/>
</dbReference>
<dbReference type="CDD" id="cd08771">
    <property type="entry name" value="DLP_1"/>
    <property type="match status" value="1"/>
</dbReference>
<feature type="compositionally biased region" description="Basic and acidic residues" evidence="4">
    <location>
        <begin position="422"/>
        <end position="434"/>
    </location>
</feature>
<evidence type="ECO:0000256" key="4">
    <source>
        <dbReference type="SAM" id="MobiDB-lite"/>
    </source>
</evidence>
<dbReference type="PANTHER" id="PTHR11566:SF66">
    <property type="entry name" value="INTERFERON-INDUCED GTP-BINDING PROTEIN MX"/>
    <property type="match status" value="1"/>
</dbReference>
<dbReference type="SMART" id="SM00053">
    <property type="entry name" value="DYNc"/>
    <property type="match status" value="1"/>
</dbReference>
<dbReference type="PROSITE" id="PS51388">
    <property type="entry name" value="GED"/>
    <property type="match status" value="1"/>
</dbReference>
<evidence type="ECO:0000256" key="1">
    <source>
        <dbReference type="ARBA" id="ARBA00022741"/>
    </source>
</evidence>
<comment type="caution">
    <text evidence="7">The sequence shown here is derived from an EMBL/GenBank/DDBJ whole genome shotgun (WGS) entry which is preliminary data.</text>
</comment>
<proteinExistence type="predicted"/>
<accession>A0ABR4PLP8</accession>
<gene>
    <name evidence="7" type="ORF">PVAG01_03543</name>
</gene>
<feature type="domain" description="GED" evidence="5">
    <location>
        <begin position="651"/>
        <end position="742"/>
    </location>
</feature>
<evidence type="ECO:0000256" key="2">
    <source>
        <dbReference type="ARBA" id="ARBA00023134"/>
    </source>
</evidence>
<evidence type="ECO:0000259" key="5">
    <source>
        <dbReference type="PROSITE" id="PS51388"/>
    </source>
</evidence>
<keyword evidence="1" id="KW-0547">Nucleotide-binding</keyword>
<organism evidence="7 8">
    <name type="scientific">Phlyctema vagabunda</name>
    <dbReference type="NCBI Taxonomy" id="108571"/>
    <lineage>
        <taxon>Eukaryota</taxon>
        <taxon>Fungi</taxon>
        <taxon>Dikarya</taxon>
        <taxon>Ascomycota</taxon>
        <taxon>Pezizomycotina</taxon>
        <taxon>Leotiomycetes</taxon>
        <taxon>Helotiales</taxon>
        <taxon>Dermateaceae</taxon>
        <taxon>Phlyctema</taxon>
    </lineage>
</organism>
<dbReference type="InterPro" id="IPR030381">
    <property type="entry name" value="G_DYNAMIN_dom"/>
</dbReference>
<evidence type="ECO:0000313" key="8">
    <source>
        <dbReference type="Proteomes" id="UP001629113"/>
    </source>
</evidence>
<dbReference type="Pfam" id="PF01031">
    <property type="entry name" value="Dynamin_M"/>
    <property type="match status" value="1"/>
</dbReference>
<dbReference type="SUPFAM" id="SSF52540">
    <property type="entry name" value="P-loop containing nucleoside triphosphate hydrolases"/>
    <property type="match status" value="1"/>
</dbReference>
<dbReference type="InterPro" id="IPR022812">
    <property type="entry name" value="Dynamin"/>
</dbReference>
<dbReference type="EMBL" id="JBFCZG010000003">
    <property type="protein sequence ID" value="KAL3424262.1"/>
    <property type="molecule type" value="Genomic_DNA"/>
</dbReference>
<keyword evidence="3" id="KW-0175">Coiled coil</keyword>
<feature type="region of interest" description="Disordered" evidence="4">
    <location>
        <begin position="422"/>
        <end position="451"/>
    </location>
</feature>
<dbReference type="PANTHER" id="PTHR11566">
    <property type="entry name" value="DYNAMIN"/>
    <property type="match status" value="1"/>
</dbReference>
<feature type="coiled-coil region" evidence="3">
    <location>
        <begin position="318"/>
        <end position="349"/>
    </location>
</feature>
<dbReference type="InterPro" id="IPR000375">
    <property type="entry name" value="Dynamin_stalk"/>
</dbReference>
<dbReference type="InterPro" id="IPR001401">
    <property type="entry name" value="Dynamin_GTPase"/>
</dbReference>
<dbReference type="InterPro" id="IPR020850">
    <property type="entry name" value="GED_dom"/>
</dbReference>
<feature type="domain" description="Dynamin-type G" evidence="6">
    <location>
        <begin position="36"/>
        <end position="326"/>
    </location>
</feature>
<dbReference type="Proteomes" id="UP001629113">
    <property type="component" value="Unassembled WGS sequence"/>
</dbReference>
<keyword evidence="2" id="KW-0342">GTP-binding</keyword>
<evidence type="ECO:0000313" key="7">
    <source>
        <dbReference type="EMBL" id="KAL3424262.1"/>
    </source>
</evidence>
<dbReference type="InterPro" id="IPR045063">
    <property type="entry name" value="Dynamin_N"/>
</dbReference>
<dbReference type="PROSITE" id="PS51718">
    <property type="entry name" value="G_DYNAMIN_2"/>
    <property type="match status" value="1"/>
</dbReference>
<reference evidence="7 8" key="1">
    <citation type="submission" date="2024-06" db="EMBL/GenBank/DDBJ databases">
        <title>Complete genome of Phlyctema vagabunda strain 19-DSS-EL-015.</title>
        <authorList>
            <person name="Fiorenzani C."/>
        </authorList>
    </citation>
    <scope>NUCLEOTIDE SEQUENCE [LARGE SCALE GENOMIC DNA]</scope>
    <source>
        <strain evidence="7 8">19-DSS-EL-015</strain>
    </source>
</reference>
<protein>
    <submittedName>
        <fullName evidence="7">Dynamin family protein</fullName>
    </submittedName>
</protein>
<evidence type="ECO:0000256" key="3">
    <source>
        <dbReference type="SAM" id="Coils"/>
    </source>
</evidence>
<dbReference type="Gene3D" id="3.40.50.300">
    <property type="entry name" value="P-loop containing nucleotide triphosphate hydrolases"/>
    <property type="match status" value="1"/>
</dbReference>
<dbReference type="InterPro" id="IPR027417">
    <property type="entry name" value="P-loop_NTPase"/>
</dbReference>
<dbReference type="PRINTS" id="PR00195">
    <property type="entry name" value="DYNAMIN"/>
</dbReference>
<sequence length="743" mass="83196">MDKMETTMSLEGLQTEEQRQVLDIVAQSRKCGLEGILSLPQLVVCGDQSAGKSSVLEALTEIPFPRNDNLCTRFATEIILKRADRNSLTIKVIPDSTRPVSERNVIEAFNESITDFSELPKIMNHAMGVMGLDSSGTSAPAVRAFARDVLSIEIEGPSRPQLTLVDIPGLIATDTKGVTKADVAMVTEITDHYISQPRTICLAVISSLNDYANQKILTKVRDVDPEGNRTLGIIKKPDRLEAGSGSEKAFIELAQNEDVFFKLGWHVLKNRSFKEGDTSFLERNEIESAFFRTSNFKTLAKDTVGIETLRRRLATLLFDHVKRELPNLRQEIEEALADTKNRLTQMGTRRSNYLDCRSYLSDLNLQIYEVCKSAVHGYYEGAYFHKSAHQGPLTLSRLRAVVQYMNTRFAENVRLHGKKYNIKMDTDGEPDRESAPSGTRGARETSSSSGPITELGKIEKLVAPKHPAVKPVALTRAEALAWVKKTLVSTRGQELSGDFNPLLVGELFWEQSSKWQKMAEAHIEQVEDVCKSFLDTLLREKSPEDVRSRMWAVQIVEPLKARSHAASRELNLIMDDFSNYPINYNHYYTETIHKRRRVRLETALSQAVDGAKTPLAVQFGAPSHMAAGIDVAKVISSFSKANDPDMENFSCEEALDRLFAIYKVHEKTFVANVTTQVVERHIVHGLEQLFSPVVVNKLTEAQILSIACEAPSAKRQREFLQGRIEKLEEGHEIFKGVMGSVQV</sequence>
<evidence type="ECO:0000259" key="6">
    <source>
        <dbReference type="PROSITE" id="PS51718"/>
    </source>
</evidence>
<name>A0ABR4PLP8_9HELO</name>
<keyword evidence="8" id="KW-1185">Reference proteome</keyword>